<evidence type="ECO:0000313" key="1">
    <source>
        <dbReference type="EMBL" id="CCC90581.1"/>
    </source>
</evidence>
<gene>
    <name evidence="1" type="ORF">TCIL3000_5_3000</name>
</gene>
<proteinExistence type="predicted"/>
<sequence>MYFGHRDNQTQFPRDCFTSALQTQIYLTTTSTSQILTTHIGEALKQKRCRNEIVKGEIREAQKPSPAEIDITHKLQRHHVCVLYFPFTSFYWLAPFLFSTSINPRGTHREGRSGLRYA</sequence>
<protein>
    <submittedName>
        <fullName evidence="1">Uncharacterized protein</fullName>
    </submittedName>
</protein>
<organism evidence="1">
    <name type="scientific">Trypanosoma congolense (strain IL3000)</name>
    <dbReference type="NCBI Taxonomy" id="1068625"/>
    <lineage>
        <taxon>Eukaryota</taxon>
        <taxon>Discoba</taxon>
        <taxon>Euglenozoa</taxon>
        <taxon>Kinetoplastea</taxon>
        <taxon>Metakinetoplastina</taxon>
        <taxon>Trypanosomatida</taxon>
        <taxon>Trypanosomatidae</taxon>
        <taxon>Trypanosoma</taxon>
        <taxon>Nannomonas</taxon>
    </lineage>
</organism>
<accession>G0ULR9</accession>
<dbReference type="AlphaFoldDB" id="G0ULR9"/>
<name>G0ULR9_TRYCI</name>
<reference evidence="1" key="1">
    <citation type="journal article" date="2012" name="Proc. Natl. Acad. Sci. U.S.A.">
        <title>Antigenic diversity is generated by distinct evolutionary mechanisms in African trypanosome species.</title>
        <authorList>
            <person name="Jackson A.P."/>
            <person name="Berry A."/>
            <person name="Aslett M."/>
            <person name="Allison H.C."/>
            <person name="Burton P."/>
            <person name="Vavrova-Anderson J."/>
            <person name="Brown R."/>
            <person name="Browne H."/>
            <person name="Corton N."/>
            <person name="Hauser H."/>
            <person name="Gamble J."/>
            <person name="Gilderthorp R."/>
            <person name="Marcello L."/>
            <person name="McQuillan J."/>
            <person name="Otto T.D."/>
            <person name="Quail M.A."/>
            <person name="Sanders M.J."/>
            <person name="van Tonder A."/>
            <person name="Ginger M.L."/>
            <person name="Field M.C."/>
            <person name="Barry J.D."/>
            <person name="Hertz-Fowler C."/>
            <person name="Berriman M."/>
        </authorList>
    </citation>
    <scope>NUCLEOTIDE SEQUENCE</scope>
    <source>
        <strain evidence="1">IL3000</strain>
    </source>
</reference>
<dbReference type="EMBL" id="HE575318">
    <property type="protein sequence ID" value="CCC90581.1"/>
    <property type="molecule type" value="Genomic_DNA"/>
</dbReference>